<sequence length="114" mass="13541">MSLSFCCLLLISMILFFLGKVISKKMIQDREFQSPFECGFISDSEMRTPFSLHFFLLALIFLVFDVELIILFPFLVDIWNFFWLSGILLMILFLILLLLGLFNEWNQNILEWTK</sequence>
<dbReference type="GO" id="GO:0008137">
    <property type="term" value="F:NADH dehydrogenase (ubiquinone) activity"/>
    <property type="evidence" value="ECO:0007669"/>
    <property type="project" value="UniProtKB-UniRule"/>
</dbReference>
<keyword evidence="9" id="KW-0679">Respiratory chain</keyword>
<evidence type="ECO:0000256" key="8">
    <source>
        <dbReference type="ARBA" id="ARBA00049551"/>
    </source>
</evidence>
<evidence type="ECO:0000256" key="7">
    <source>
        <dbReference type="ARBA" id="ARBA00023136"/>
    </source>
</evidence>
<comment type="function">
    <text evidence="9">Core subunit of the mitochondrial membrane respiratory chain NADH dehydrogenase (Complex I) which catalyzes electron transfer from NADH through the respiratory chain, using ubiquinone as an electron acceptor. Essential for the catalytic activity of complex I.</text>
</comment>
<keyword evidence="4 9" id="KW-0813">Transport</keyword>
<evidence type="ECO:0000256" key="5">
    <source>
        <dbReference type="ARBA" id="ARBA00022692"/>
    </source>
</evidence>
<keyword evidence="9" id="KW-0249">Electron transport</keyword>
<evidence type="ECO:0000256" key="3">
    <source>
        <dbReference type="ARBA" id="ARBA00021007"/>
    </source>
</evidence>
<dbReference type="AlphaFoldDB" id="C0J6R8"/>
<dbReference type="Pfam" id="PF00507">
    <property type="entry name" value="Oxidored_q4"/>
    <property type="match status" value="1"/>
</dbReference>
<keyword evidence="9" id="KW-0520">NAD</keyword>
<dbReference type="GO" id="GO:0030964">
    <property type="term" value="C:NADH dehydrogenase complex"/>
    <property type="evidence" value="ECO:0007669"/>
    <property type="project" value="TreeGrafter"/>
</dbReference>
<comment type="catalytic activity">
    <reaction evidence="8 9">
        <text>a ubiquinone + NADH + 5 H(+)(in) = a ubiquinol + NAD(+) + 4 H(+)(out)</text>
        <dbReference type="Rhea" id="RHEA:29091"/>
        <dbReference type="Rhea" id="RHEA-COMP:9565"/>
        <dbReference type="Rhea" id="RHEA-COMP:9566"/>
        <dbReference type="ChEBI" id="CHEBI:15378"/>
        <dbReference type="ChEBI" id="CHEBI:16389"/>
        <dbReference type="ChEBI" id="CHEBI:17976"/>
        <dbReference type="ChEBI" id="CHEBI:57540"/>
        <dbReference type="ChEBI" id="CHEBI:57945"/>
        <dbReference type="EC" id="7.1.1.2"/>
    </reaction>
</comment>
<evidence type="ECO:0000313" key="10">
    <source>
        <dbReference type="EMBL" id="ACK86648.1"/>
    </source>
</evidence>
<proteinExistence type="inferred from homology"/>
<keyword evidence="9 10" id="KW-0496">Mitochondrion</keyword>
<dbReference type="EMBL" id="EU877959">
    <property type="protein sequence ID" value="ACK86648.1"/>
    <property type="molecule type" value="Genomic_DNA"/>
</dbReference>
<dbReference type="Gene3D" id="1.20.58.1610">
    <property type="entry name" value="NADH:ubiquinone/plastoquinone oxidoreductase, chain 3"/>
    <property type="match status" value="1"/>
</dbReference>
<protein>
    <recommendedName>
        <fullName evidence="3 9">NADH-ubiquinone oxidoreductase chain 3</fullName>
        <ecNumber evidence="9">7.1.1.2</ecNumber>
    </recommendedName>
</protein>
<dbReference type="PANTHER" id="PTHR11058:SF9">
    <property type="entry name" value="NADH-UBIQUINONE OXIDOREDUCTASE CHAIN 3"/>
    <property type="match status" value="1"/>
</dbReference>
<dbReference type="EC" id="7.1.1.2" evidence="9"/>
<dbReference type="PANTHER" id="PTHR11058">
    <property type="entry name" value="NADH-UBIQUINONE OXIDOREDUCTASE CHAIN 3"/>
    <property type="match status" value="1"/>
</dbReference>
<keyword evidence="9" id="KW-1278">Translocase</keyword>
<gene>
    <name evidence="10" type="primary">ND3</name>
</gene>
<keyword evidence="6" id="KW-1133">Transmembrane helix</keyword>
<evidence type="ECO:0000256" key="6">
    <source>
        <dbReference type="ARBA" id="ARBA00022989"/>
    </source>
</evidence>
<dbReference type="InterPro" id="IPR038430">
    <property type="entry name" value="NDAH_ubi_oxred_su3_sf"/>
</dbReference>
<evidence type="ECO:0000256" key="9">
    <source>
        <dbReference type="RuleBase" id="RU003640"/>
    </source>
</evidence>
<evidence type="ECO:0000256" key="2">
    <source>
        <dbReference type="ARBA" id="ARBA00008472"/>
    </source>
</evidence>
<reference evidence="10" key="1">
    <citation type="submission" date="2008-07" db="EMBL/GenBank/DDBJ databases">
        <authorList>
            <person name="Lee J.-S."/>
        </authorList>
    </citation>
    <scope>NUCLEOTIDE SEQUENCE</scope>
</reference>
<evidence type="ECO:0000256" key="4">
    <source>
        <dbReference type="ARBA" id="ARBA00022448"/>
    </source>
</evidence>
<evidence type="ECO:0000256" key="1">
    <source>
        <dbReference type="ARBA" id="ARBA00004370"/>
    </source>
</evidence>
<name>C0J6R8_PARNA</name>
<reference evidence="10" key="2">
    <citation type="journal article" date="2009" name="Gene">
        <title>The complete mitochondrial genome of the cyclopoid copepod Paracyclopina nana: a highly divergent genome with novel gene order and atypical gene numbers.</title>
        <authorList>
            <person name="Ki J.S."/>
            <person name="Park H.G."/>
            <person name="Lee J.S."/>
        </authorList>
    </citation>
    <scope>NUCLEOTIDE SEQUENCE</scope>
</reference>
<comment type="similarity">
    <text evidence="2 9">Belongs to the complex I subunit 3 family.</text>
</comment>
<keyword evidence="7" id="KW-0472">Membrane</keyword>
<organism evidence="10">
    <name type="scientific">Paracyclopina nana</name>
    <name type="common">Marine copepod</name>
    <dbReference type="NCBI Taxonomy" id="565004"/>
    <lineage>
        <taxon>Eukaryota</taxon>
        <taxon>Metazoa</taxon>
        <taxon>Ecdysozoa</taxon>
        <taxon>Arthropoda</taxon>
        <taxon>Crustacea</taxon>
        <taxon>Multicrustacea</taxon>
        <taxon>Hexanauplia</taxon>
        <taxon>Copepoda</taxon>
        <taxon>Cyclopoida</taxon>
        <taxon>Cyclopettidae</taxon>
        <taxon>Paracyclopina</taxon>
    </lineage>
</organism>
<accession>C0J6R8</accession>
<keyword evidence="5" id="KW-0812">Transmembrane</keyword>
<comment type="subcellular location">
    <subcellularLocation>
        <location evidence="1">Membrane</location>
    </subcellularLocation>
    <subcellularLocation>
        <location evidence="9">Mitochondrion membrane</location>
        <topology evidence="9">Multi-pass membrane protein</topology>
    </subcellularLocation>
</comment>
<dbReference type="InterPro" id="IPR000440">
    <property type="entry name" value="NADH_UbQ/plastoQ_OxRdtase_su3"/>
</dbReference>
<keyword evidence="9" id="KW-0830">Ubiquinone</keyword>
<geneLocation type="mitochondrion" evidence="10"/>
<dbReference type="GO" id="GO:0031966">
    <property type="term" value="C:mitochondrial membrane"/>
    <property type="evidence" value="ECO:0007669"/>
    <property type="project" value="UniProtKB-SubCell"/>
</dbReference>